<keyword evidence="2" id="KW-0812">Transmembrane</keyword>
<evidence type="ECO:0000256" key="2">
    <source>
        <dbReference type="SAM" id="Phobius"/>
    </source>
</evidence>
<accession>A0AA40E4G8</accession>
<name>A0AA40E4G8_9PEZI</name>
<reference evidence="3" key="1">
    <citation type="submission" date="2023-06" db="EMBL/GenBank/DDBJ databases">
        <title>Genome-scale phylogeny and comparative genomics of the fungal order Sordariales.</title>
        <authorList>
            <consortium name="Lawrence Berkeley National Laboratory"/>
            <person name="Hensen N."/>
            <person name="Bonometti L."/>
            <person name="Westerberg I."/>
            <person name="Brannstrom I.O."/>
            <person name="Guillou S."/>
            <person name="Cros-Aarteil S."/>
            <person name="Calhoun S."/>
            <person name="Haridas S."/>
            <person name="Kuo A."/>
            <person name="Mondo S."/>
            <person name="Pangilinan J."/>
            <person name="Riley R."/>
            <person name="LaButti K."/>
            <person name="Andreopoulos B."/>
            <person name="Lipzen A."/>
            <person name="Chen C."/>
            <person name="Yanf M."/>
            <person name="Daum C."/>
            <person name="Ng V."/>
            <person name="Clum A."/>
            <person name="Steindorff A."/>
            <person name="Ohm R."/>
            <person name="Martin F."/>
            <person name="Silar P."/>
            <person name="Natvig D."/>
            <person name="Lalanne C."/>
            <person name="Gautier V."/>
            <person name="Ament-velasquez S.L."/>
            <person name="Kruys A."/>
            <person name="Hutchinson M.I."/>
            <person name="Powell A.J."/>
            <person name="Barry K."/>
            <person name="Miller A.N."/>
            <person name="Grigoriev I.V."/>
            <person name="Debuchy R."/>
            <person name="Gladieux P."/>
            <person name="Thoren M.H."/>
            <person name="Johannesson H."/>
        </authorList>
    </citation>
    <scope>NUCLEOTIDE SEQUENCE</scope>
    <source>
        <strain evidence="3">SMH2392-1A</strain>
    </source>
</reference>
<evidence type="ECO:0000256" key="1">
    <source>
        <dbReference type="SAM" id="MobiDB-lite"/>
    </source>
</evidence>
<dbReference type="RefSeq" id="XP_060300629.1">
    <property type="nucleotide sequence ID" value="XM_060439444.1"/>
</dbReference>
<dbReference type="AlphaFoldDB" id="A0AA40E4G8"/>
<dbReference type="Proteomes" id="UP001172101">
    <property type="component" value="Unassembled WGS sequence"/>
</dbReference>
<dbReference type="EMBL" id="JAUIRO010000002">
    <property type="protein sequence ID" value="KAK0727774.1"/>
    <property type="molecule type" value="Genomic_DNA"/>
</dbReference>
<keyword evidence="4" id="KW-1185">Reference proteome</keyword>
<evidence type="ECO:0000313" key="4">
    <source>
        <dbReference type="Proteomes" id="UP001172101"/>
    </source>
</evidence>
<feature type="region of interest" description="Disordered" evidence="1">
    <location>
        <begin position="112"/>
        <end position="164"/>
    </location>
</feature>
<proteinExistence type="predicted"/>
<keyword evidence="2" id="KW-0472">Membrane</keyword>
<dbReference type="GeneID" id="85322714"/>
<comment type="caution">
    <text evidence="3">The sequence shown here is derived from an EMBL/GenBank/DDBJ whole genome shotgun (WGS) entry which is preliminary data.</text>
</comment>
<evidence type="ECO:0000313" key="3">
    <source>
        <dbReference type="EMBL" id="KAK0727774.1"/>
    </source>
</evidence>
<organism evidence="3 4">
    <name type="scientific">Lasiosphaeria miniovina</name>
    <dbReference type="NCBI Taxonomy" id="1954250"/>
    <lineage>
        <taxon>Eukaryota</taxon>
        <taxon>Fungi</taxon>
        <taxon>Dikarya</taxon>
        <taxon>Ascomycota</taxon>
        <taxon>Pezizomycotina</taxon>
        <taxon>Sordariomycetes</taxon>
        <taxon>Sordariomycetidae</taxon>
        <taxon>Sordariales</taxon>
        <taxon>Lasiosphaeriaceae</taxon>
        <taxon>Lasiosphaeria</taxon>
    </lineage>
</organism>
<keyword evidence="2" id="KW-1133">Transmembrane helix</keyword>
<sequence length="341" mass="36644">MARSQVYDACYHGCANDCDDPNFACNACQRTMQAGAACDGNKMWNWKDADRYPASCLTTIARNMMGDALEQLKKSYRNQYALIVLTVLGGVLGAVITYIVWRRLTMTKAERREQKMNKKAKRASLGHPASCRSSSSSSSSSSSAHSRAGSGSRPGTSSSGGSGSGIGKKAAMTAVLGLIGGAKPAQAYACTGRDMTWNQYFVSPVNGNTGSNVAILGVVHGWFRNCNDKRDCVKRCTDTCGTDSSGHKSCRNSCSDDCHTTTVTDRMPKQYVDDIVPRVRACGFTTVDSLASADMAGLTVRVANANIERNHWVRISVNSLNATRPDETDEMILAEGGMTFC</sequence>
<feature type="transmembrane region" description="Helical" evidence="2">
    <location>
        <begin position="80"/>
        <end position="101"/>
    </location>
</feature>
<gene>
    <name evidence="3" type="ORF">B0T26DRAFT_672399</name>
</gene>
<protein>
    <submittedName>
        <fullName evidence="3">Uncharacterized protein</fullName>
    </submittedName>
</protein>
<feature type="compositionally biased region" description="Low complexity" evidence="1">
    <location>
        <begin position="129"/>
        <end position="157"/>
    </location>
</feature>